<name>A0A9X7G158_BACTU</name>
<gene>
    <name evidence="1" type="ORF">COK81_17810</name>
</gene>
<evidence type="ECO:0000313" key="1">
    <source>
        <dbReference type="EMBL" id="PFT89161.1"/>
    </source>
</evidence>
<dbReference type="Proteomes" id="UP000225910">
    <property type="component" value="Unassembled WGS sequence"/>
</dbReference>
<dbReference type="AlphaFoldDB" id="A0A9X7G158"/>
<comment type="caution">
    <text evidence="1">The sequence shown here is derived from an EMBL/GenBank/DDBJ whole genome shotgun (WGS) entry which is preliminary data.</text>
</comment>
<evidence type="ECO:0000313" key="2">
    <source>
        <dbReference type="Proteomes" id="UP000225910"/>
    </source>
</evidence>
<protein>
    <submittedName>
        <fullName evidence="1">Uncharacterized protein</fullName>
    </submittedName>
</protein>
<organism evidence="1 2">
    <name type="scientific">Bacillus thuringiensis</name>
    <dbReference type="NCBI Taxonomy" id="1428"/>
    <lineage>
        <taxon>Bacteria</taxon>
        <taxon>Bacillati</taxon>
        <taxon>Bacillota</taxon>
        <taxon>Bacilli</taxon>
        <taxon>Bacillales</taxon>
        <taxon>Bacillaceae</taxon>
        <taxon>Bacillus</taxon>
        <taxon>Bacillus cereus group</taxon>
    </lineage>
</organism>
<accession>A0A9X7G158</accession>
<proteinExistence type="predicted"/>
<dbReference type="EMBL" id="NVCU01000150">
    <property type="protein sequence ID" value="PFT89161.1"/>
    <property type="molecule type" value="Genomic_DNA"/>
</dbReference>
<sequence length="61" mass="7002">MVYARIENHIQILLIVYLKYYQTLYHSSTIEQQLSELIPGSVLQLIEAENENLQLTGPVIG</sequence>
<reference evidence="1 2" key="1">
    <citation type="submission" date="2017-09" db="EMBL/GenBank/DDBJ databases">
        <title>Large-scale bioinformatics analysis of Bacillus genomes uncovers conserved roles of natural products in bacterial physiology.</title>
        <authorList>
            <consortium name="Agbiome Team Llc"/>
            <person name="Bleich R.M."/>
            <person name="Grubbs K.J."/>
            <person name="Santa Maria K.C."/>
            <person name="Allen S.E."/>
            <person name="Farag S."/>
            <person name="Shank E.A."/>
            <person name="Bowers A."/>
        </authorList>
    </citation>
    <scope>NUCLEOTIDE SEQUENCE [LARGE SCALE GENOMIC DNA]</scope>
    <source>
        <strain evidence="1 2">AFS064137</strain>
    </source>
</reference>